<reference evidence="2" key="2">
    <citation type="submission" date="2011-02" db="EMBL/GenBank/DDBJ databases">
        <authorList>
            <person name="MacLean D."/>
        </authorList>
    </citation>
    <scope>NUCLEOTIDE SEQUENCE</scope>
</reference>
<proteinExistence type="predicted"/>
<organism evidence="2">
    <name type="scientific">Albugo laibachii Nc14</name>
    <dbReference type="NCBI Taxonomy" id="890382"/>
    <lineage>
        <taxon>Eukaryota</taxon>
        <taxon>Sar</taxon>
        <taxon>Stramenopiles</taxon>
        <taxon>Oomycota</taxon>
        <taxon>Peronosporomycetes</taxon>
        <taxon>Albuginales</taxon>
        <taxon>Albuginaceae</taxon>
        <taxon>Albugo</taxon>
    </lineage>
</organism>
<evidence type="ECO:0000256" key="1">
    <source>
        <dbReference type="SAM" id="MobiDB-lite"/>
    </source>
</evidence>
<sequence length="320" mass="35892">MGDTDATDKSSGQTSVAAGCERAGEQLKKDEEGIANGTQEKLVDLLTSLGERMEHLEASQKRRDEEVRLRDCQASVFGSSLVQGRAINHRVLDMTPPRDVTPTVSPATYFGMRQPGYTQAAENIDMVQAQQHQSVDMPGAQAGRVPDTRQRAWKSSIPRKELYLGLGSGFLSWGKRFVRQIQFAERACGFPWSEDVKVDVLGHHSKGMAKRYYIQQVEGWWEEEPTLEHAIQRMFQTFSTRITPAQIVSEACGGADNLVLDNAVHYADPTMRVTMLSRLNLARTDYLRQTEELAHFAQSTEIKLKGKKFGRDLVSVVHHE</sequence>
<gene>
    <name evidence="2" type="primary">AlNc14C248G9592</name>
    <name evidence="2" type="ORF">ALNC14_107400</name>
</gene>
<name>F0WTA7_9STRA</name>
<feature type="region of interest" description="Disordered" evidence="1">
    <location>
        <begin position="1"/>
        <end position="20"/>
    </location>
</feature>
<protein>
    <submittedName>
        <fullName evidence="2">Uncharacterized protein AlNc14C248G9592</fullName>
    </submittedName>
</protein>
<dbReference type="HOGENOM" id="CLU_052916_0_0_1"/>
<evidence type="ECO:0000313" key="2">
    <source>
        <dbReference type="EMBL" id="CCA24596.1"/>
    </source>
</evidence>
<accession>F0WTA7</accession>
<reference evidence="2" key="1">
    <citation type="journal article" date="2011" name="PLoS Biol.">
        <title>Gene gain and loss during evolution of obligate parasitism in the white rust pathogen of Arabidopsis thaliana.</title>
        <authorList>
            <person name="Kemen E."/>
            <person name="Gardiner A."/>
            <person name="Schultz-Larsen T."/>
            <person name="Kemen A.C."/>
            <person name="Balmuth A.L."/>
            <person name="Robert-Seilaniantz A."/>
            <person name="Bailey K."/>
            <person name="Holub E."/>
            <person name="Studholme D.J."/>
            <person name="Maclean D."/>
            <person name="Jones J.D."/>
        </authorList>
    </citation>
    <scope>NUCLEOTIDE SEQUENCE</scope>
</reference>
<dbReference type="AlphaFoldDB" id="F0WTA7"/>
<dbReference type="EMBL" id="FR824293">
    <property type="protein sequence ID" value="CCA24596.1"/>
    <property type="molecule type" value="Genomic_DNA"/>
</dbReference>